<dbReference type="CDD" id="cd09617">
    <property type="entry name" value="Peptidase_C12_UCH37_BAP1"/>
    <property type="match status" value="1"/>
</dbReference>
<dbReference type="PANTHER" id="PTHR10589:SF29">
    <property type="entry name" value="UBIQUITIN CARBOXYL-TERMINAL HYDROLASE"/>
    <property type="match status" value="1"/>
</dbReference>
<dbReference type="InterPro" id="IPR001578">
    <property type="entry name" value="Peptidase_C12_UCH"/>
</dbReference>
<feature type="active site" description="Nucleophile" evidence="6">
    <location>
        <position position="120"/>
    </location>
</feature>
<evidence type="ECO:0000256" key="7">
    <source>
        <dbReference type="RuleBase" id="RU361215"/>
    </source>
</evidence>
<keyword evidence="3 6" id="KW-0833">Ubl conjugation pathway</keyword>
<evidence type="ECO:0000259" key="9">
    <source>
        <dbReference type="PROSITE" id="PS52048"/>
    </source>
</evidence>
<keyword evidence="5 6" id="KW-0788">Thiol protease</keyword>
<evidence type="ECO:0000256" key="4">
    <source>
        <dbReference type="ARBA" id="ARBA00022801"/>
    </source>
</evidence>
<dbReference type="SUPFAM" id="SSF54001">
    <property type="entry name" value="Cysteine proteinases"/>
    <property type="match status" value="1"/>
</dbReference>
<dbReference type="GO" id="GO:0006511">
    <property type="term" value="P:ubiquitin-dependent protein catabolic process"/>
    <property type="evidence" value="ECO:0007669"/>
    <property type="project" value="UniProtKB-UniRule"/>
</dbReference>
<dbReference type="GO" id="GO:0016579">
    <property type="term" value="P:protein deubiquitination"/>
    <property type="evidence" value="ECO:0007669"/>
    <property type="project" value="TreeGrafter"/>
</dbReference>
<evidence type="ECO:0000256" key="2">
    <source>
        <dbReference type="ARBA" id="ARBA00022670"/>
    </source>
</evidence>
<dbReference type="RefSeq" id="XP_040705465.1">
    <property type="nucleotide sequence ID" value="XM_040841743.1"/>
</dbReference>
<feature type="active site" description="Proton donor" evidence="6">
    <location>
        <position position="212"/>
    </location>
</feature>
<dbReference type="VEuPathDB" id="FungiDB:ASPSYDRAFT_147688"/>
<feature type="site" description="Transition state stabilizer" evidence="6">
    <location>
        <position position="114"/>
    </location>
</feature>
<keyword evidence="4 6" id="KW-0378">Hydrolase</keyword>
<dbReference type="Proteomes" id="UP000184356">
    <property type="component" value="Unassembled WGS sequence"/>
</dbReference>
<sequence length="416" mass="47799">MAQTTSQRMKRRRLDDTANSLCGRDVSYAPVSEEEKKSWNGFCELESEPALFNVMLRDFGVRGVKVQEVVSLDDELLACLNKPVYGFIFLFRWREDDPNKQEASCPEGLWFANQTANNACASVALLNIVNNIDGVDLGENLRSFKNFTMPFTPALRGDAINNFEFVKEVHNSFARRMDILNSDLQLKYEAESRRNRPSKRGREEHEAEASFHFIAFVPALGKVWKFDGLERQPQVLGMFDPDSDWLDLVKPNIRARMEGYEEDQIEFSILSLVRDPLPGLVNELAVNIKQLQKIERAITSRERENTGVGPGVMAENTLLEPDVSYEVTAKSINEAAVPAGKEYSEYSTDELEQHRRDLSRLQMELRATIREEQQLQQADDDYAAGRRYDYGPAIRTWLRFLARKRFVEDLIPRLKE</sequence>
<dbReference type="FunFam" id="3.40.532.10:FF:000010">
    <property type="entry name" value="Ubiquitin carboxyl-terminal hydrolase"/>
    <property type="match status" value="1"/>
</dbReference>
<organism evidence="10 11">
    <name type="scientific">Aspergillus sydowii CBS 593.65</name>
    <dbReference type="NCBI Taxonomy" id="1036612"/>
    <lineage>
        <taxon>Eukaryota</taxon>
        <taxon>Fungi</taxon>
        <taxon>Dikarya</taxon>
        <taxon>Ascomycota</taxon>
        <taxon>Pezizomycotina</taxon>
        <taxon>Eurotiomycetes</taxon>
        <taxon>Eurotiomycetidae</taxon>
        <taxon>Eurotiales</taxon>
        <taxon>Aspergillaceae</taxon>
        <taxon>Aspergillus</taxon>
        <taxon>Aspergillus subgen. Nidulantes</taxon>
    </lineage>
</organism>
<dbReference type="PANTHER" id="PTHR10589">
    <property type="entry name" value="UBIQUITIN CARBOXYL-TERMINAL HYDROLASE"/>
    <property type="match status" value="1"/>
</dbReference>
<feature type="domain" description="UCH catalytic" evidence="9">
    <location>
        <begin position="41"/>
        <end position="274"/>
    </location>
</feature>
<dbReference type="InterPro" id="IPR038765">
    <property type="entry name" value="Papain-like_cys_pep_sf"/>
</dbReference>
<protein>
    <recommendedName>
        <fullName evidence="7">Ubiquitin carboxyl-terminal hydrolase</fullName>
        <ecNumber evidence="7">3.4.19.12</ecNumber>
    </recommendedName>
</protein>
<dbReference type="GeneID" id="63757816"/>
<reference evidence="11" key="1">
    <citation type="journal article" date="2017" name="Genome Biol.">
        <title>Comparative genomics reveals high biological diversity and specific adaptations in the industrially and medically important fungal genus Aspergillus.</title>
        <authorList>
            <person name="de Vries R.P."/>
            <person name="Riley R."/>
            <person name="Wiebenga A."/>
            <person name="Aguilar-Osorio G."/>
            <person name="Amillis S."/>
            <person name="Uchima C.A."/>
            <person name="Anderluh G."/>
            <person name="Asadollahi M."/>
            <person name="Askin M."/>
            <person name="Barry K."/>
            <person name="Battaglia E."/>
            <person name="Bayram O."/>
            <person name="Benocci T."/>
            <person name="Braus-Stromeyer S.A."/>
            <person name="Caldana C."/>
            <person name="Canovas D."/>
            <person name="Cerqueira G.C."/>
            <person name="Chen F."/>
            <person name="Chen W."/>
            <person name="Choi C."/>
            <person name="Clum A."/>
            <person name="Dos Santos R.A."/>
            <person name="Damasio A.R."/>
            <person name="Diallinas G."/>
            <person name="Emri T."/>
            <person name="Fekete E."/>
            <person name="Flipphi M."/>
            <person name="Freyberg S."/>
            <person name="Gallo A."/>
            <person name="Gournas C."/>
            <person name="Habgood R."/>
            <person name="Hainaut M."/>
            <person name="Harispe M.L."/>
            <person name="Henrissat B."/>
            <person name="Hilden K.S."/>
            <person name="Hope R."/>
            <person name="Hossain A."/>
            <person name="Karabika E."/>
            <person name="Karaffa L."/>
            <person name="Karanyi Z."/>
            <person name="Krasevec N."/>
            <person name="Kuo A."/>
            <person name="Kusch H."/>
            <person name="LaButti K."/>
            <person name="Lagendijk E.L."/>
            <person name="Lapidus A."/>
            <person name="Levasseur A."/>
            <person name="Lindquist E."/>
            <person name="Lipzen A."/>
            <person name="Logrieco A.F."/>
            <person name="MacCabe A."/>
            <person name="Maekelae M.R."/>
            <person name="Malavazi I."/>
            <person name="Melin P."/>
            <person name="Meyer V."/>
            <person name="Mielnichuk N."/>
            <person name="Miskei M."/>
            <person name="Molnar A.P."/>
            <person name="Mule G."/>
            <person name="Ngan C.Y."/>
            <person name="Orejas M."/>
            <person name="Orosz E."/>
            <person name="Ouedraogo J.P."/>
            <person name="Overkamp K.M."/>
            <person name="Park H.-S."/>
            <person name="Perrone G."/>
            <person name="Piumi F."/>
            <person name="Punt P.J."/>
            <person name="Ram A.F."/>
            <person name="Ramon A."/>
            <person name="Rauscher S."/>
            <person name="Record E."/>
            <person name="Riano-Pachon D.M."/>
            <person name="Robert V."/>
            <person name="Roehrig J."/>
            <person name="Ruller R."/>
            <person name="Salamov A."/>
            <person name="Salih N.S."/>
            <person name="Samson R.A."/>
            <person name="Sandor E."/>
            <person name="Sanguinetti M."/>
            <person name="Schuetze T."/>
            <person name="Sepcic K."/>
            <person name="Shelest E."/>
            <person name="Sherlock G."/>
            <person name="Sophianopoulou V."/>
            <person name="Squina F.M."/>
            <person name="Sun H."/>
            <person name="Susca A."/>
            <person name="Todd R.B."/>
            <person name="Tsang A."/>
            <person name="Unkles S.E."/>
            <person name="van de Wiele N."/>
            <person name="van Rossen-Uffink D."/>
            <person name="Oliveira J.V."/>
            <person name="Vesth T.C."/>
            <person name="Visser J."/>
            <person name="Yu J.-H."/>
            <person name="Zhou M."/>
            <person name="Andersen M.R."/>
            <person name="Archer D.B."/>
            <person name="Baker S.E."/>
            <person name="Benoit I."/>
            <person name="Brakhage A.A."/>
            <person name="Braus G.H."/>
            <person name="Fischer R."/>
            <person name="Frisvad J.C."/>
            <person name="Goldman G.H."/>
            <person name="Houbraken J."/>
            <person name="Oakley B."/>
            <person name="Pocsi I."/>
            <person name="Scazzocchio C."/>
            <person name="Seiboth B."/>
            <person name="vanKuyk P.A."/>
            <person name="Wortman J."/>
            <person name="Dyer P.S."/>
            <person name="Grigoriev I.V."/>
        </authorList>
    </citation>
    <scope>NUCLEOTIDE SEQUENCE [LARGE SCALE GENOMIC DNA]</scope>
    <source>
        <strain evidence="11">CBS 593.65</strain>
    </source>
</reference>
<dbReference type="InterPro" id="IPR036959">
    <property type="entry name" value="Peptidase_C12_UCH_sf"/>
</dbReference>
<accession>A0A1L9TQD9</accession>
<evidence type="ECO:0000256" key="8">
    <source>
        <dbReference type="SAM" id="Coils"/>
    </source>
</evidence>
<evidence type="ECO:0000256" key="6">
    <source>
        <dbReference type="PROSITE-ProRule" id="PRU01393"/>
    </source>
</evidence>
<dbReference type="EMBL" id="KV878584">
    <property type="protein sequence ID" value="OJJ61659.1"/>
    <property type="molecule type" value="Genomic_DNA"/>
</dbReference>
<dbReference type="GO" id="GO:0004843">
    <property type="term" value="F:cysteine-type deubiquitinase activity"/>
    <property type="evidence" value="ECO:0007669"/>
    <property type="project" value="UniProtKB-UniRule"/>
</dbReference>
<comment type="similarity">
    <text evidence="6 7">Belongs to the peptidase C12 family.</text>
</comment>
<dbReference type="PROSITE" id="PS52048">
    <property type="entry name" value="UCH_DOMAIN"/>
    <property type="match status" value="1"/>
</dbReference>
<dbReference type="Gene3D" id="3.40.532.10">
    <property type="entry name" value="Peptidase C12, ubiquitin carboxyl-terminal hydrolase"/>
    <property type="match status" value="1"/>
</dbReference>
<feature type="coiled-coil region" evidence="8">
    <location>
        <begin position="351"/>
        <end position="378"/>
    </location>
</feature>
<dbReference type="STRING" id="1036612.A0A1L9TQD9"/>
<proteinExistence type="inferred from homology"/>
<dbReference type="PRINTS" id="PR00707">
    <property type="entry name" value="UBCTHYDRLASE"/>
</dbReference>
<evidence type="ECO:0000313" key="11">
    <source>
        <dbReference type="Proteomes" id="UP000184356"/>
    </source>
</evidence>
<evidence type="ECO:0000256" key="1">
    <source>
        <dbReference type="ARBA" id="ARBA00000707"/>
    </source>
</evidence>
<evidence type="ECO:0000256" key="3">
    <source>
        <dbReference type="ARBA" id="ARBA00022786"/>
    </source>
</evidence>
<dbReference type="OrthoDB" id="1924260at2759"/>
<comment type="catalytic activity">
    <reaction evidence="1 6 7">
        <text>Thiol-dependent hydrolysis of ester, thioester, amide, peptide and isopeptide bonds formed by the C-terminal Gly of ubiquitin (a 76-residue protein attached to proteins as an intracellular targeting signal).</text>
        <dbReference type="EC" id="3.4.19.12"/>
    </reaction>
</comment>
<dbReference type="EC" id="3.4.19.12" evidence="7"/>
<dbReference type="Pfam" id="PF01088">
    <property type="entry name" value="Peptidase_C12"/>
    <property type="match status" value="1"/>
</dbReference>
<dbReference type="AlphaFoldDB" id="A0A1L9TQD9"/>
<keyword evidence="11" id="KW-1185">Reference proteome</keyword>
<keyword evidence="2 6" id="KW-0645">Protease</keyword>
<dbReference type="GO" id="GO:0005737">
    <property type="term" value="C:cytoplasm"/>
    <property type="evidence" value="ECO:0007669"/>
    <property type="project" value="TreeGrafter"/>
</dbReference>
<keyword evidence="8" id="KW-0175">Coiled coil</keyword>
<name>A0A1L9TQD9_9EURO</name>
<feature type="site" description="Important for enzyme activity" evidence="6">
    <location>
        <position position="227"/>
    </location>
</feature>
<gene>
    <name evidence="10" type="ORF">ASPSYDRAFT_147688</name>
</gene>
<evidence type="ECO:0000256" key="5">
    <source>
        <dbReference type="ARBA" id="ARBA00022807"/>
    </source>
</evidence>
<evidence type="ECO:0000313" key="10">
    <source>
        <dbReference type="EMBL" id="OJJ61659.1"/>
    </source>
</evidence>